<dbReference type="STRING" id="1245469.S58_70080"/>
<name>M4ZGP0_9BRAD</name>
<dbReference type="HOGENOM" id="CLU_163997_1_0_5"/>
<evidence type="ECO:0000313" key="2">
    <source>
        <dbReference type="EMBL" id="BAM92973.1"/>
    </source>
</evidence>
<sequence>MTTKKLSERSPESVARAERQRVAAEDGAKARAEWDQRAIAVRKNMERLRVLRLAKEAEAALAVPDAAPAPKRRKKVAR</sequence>
<dbReference type="Proteomes" id="UP000011841">
    <property type="component" value="Chromosome"/>
</dbReference>
<reference evidence="2 3" key="1">
    <citation type="journal article" date="2013" name="Appl. Environ. Microbiol.">
        <title>Genome analysis suggests that the soil oligotrophic bacterium Agromonas oligotrophica (Bradyrhizobium oligotrophicum) is a nitrogen-fixing symbiont of Aeschynomene indica.</title>
        <authorList>
            <person name="Okubo T."/>
            <person name="Fukushima S."/>
            <person name="Itakura M."/>
            <person name="Oshima K."/>
            <person name="Longtonglang A."/>
            <person name="Teaumroong N."/>
            <person name="Mitsui H."/>
            <person name="Hattori M."/>
            <person name="Hattori R."/>
            <person name="Hattori T."/>
            <person name="Minamisawa K."/>
        </authorList>
    </citation>
    <scope>NUCLEOTIDE SEQUENCE [LARGE SCALE GENOMIC DNA]</scope>
    <source>
        <strain evidence="2 3">S58</strain>
    </source>
</reference>
<evidence type="ECO:0000256" key="1">
    <source>
        <dbReference type="SAM" id="MobiDB-lite"/>
    </source>
</evidence>
<evidence type="ECO:0000313" key="3">
    <source>
        <dbReference type="Proteomes" id="UP000011841"/>
    </source>
</evidence>
<dbReference type="RefSeq" id="WP_015670047.1">
    <property type="nucleotide sequence ID" value="NC_020453.1"/>
</dbReference>
<organism evidence="2 3">
    <name type="scientific">Bradyrhizobium oligotrophicum S58</name>
    <dbReference type="NCBI Taxonomy" id="1245469"/>
    <lineage>
        <taxon>Bacteria</taxon>
        <taxon>Pseudomonadati</taxon>
        <taxon>Pseudomonadota</taxon>
        <taxon>Alphaproteobacteria</taxon>
        <taxon>Hyphomicrobiales</taxon>
        <taxon>Nitrobacteraceae</taxon>
        <taxon>Bradyrhizobium</taxon>
    </lineage>
</organism>
<dbReference type="PATRIC" id="fig|1245469.3.peg.7163"/>
<accession>M4ZGP0</accession>
<dbReference type="GeneID" id="301820675"/>
<gene>
    <name evidence="2" type="ORF">S58_70080</name>
</gene>
<dbReference type="KEGG" id="aol:S58_70080"/>
<proteinExistence type="predicted"/>
<dbReference type="AlphaFoldDB" id="M4ZGP0"/>
<dbReference type="EMBL" id="AP012603">
    <property type="protein sequence ID" value="BAM92973.1"/>
    <property type="molecule type" value="Genomic_DNA"/>
</dbReference>
<protein>
    <submittedName>
        <fullName evidence="2">Uncharacterized protein</fullName>
    </submittedName>
</protein>
<dbReference type="eggNOG" id="ENOG503174D">
    <property type="taxonomic scope" value="Bacteria"/>
</dbReference>
<keyword evidence="3" id="KW-1185">Reference proteome</keyword>
<feature type="region of interest" description="Disordered" evidence="1">
    <location>
        <begin position="1"/>
        <end position="28"/>
    </location>
</feature>